<evidence type="ECO:0000313" key="3">
    <source>
        <dbReference type="Proteomes" id="UP000031623"/>
    </source>
</evidence>
<protein>
    <submittedName>
        <fullName evidence="2">Glycosyl transferase group 1 family protein</fullName>
    </submittedName>
</protein>
<evidence type="ECO:0000313" key="2">
    <source>
        <dbReference type="EMBL" id="BAP56937.1"/>
    </source>
</evidence>
<keyword evidence="2" id="KW-0808">Transferase</keyword>
<dbReference type="PANTHER" id="PTHR45947:SF15">
    <property type="entry name" value="TEICHURONIC ACID BIOSYNTHESIS GLYCOSYLTRANSFERASE TUAC-RELATED"/>
    <property type="match status" value="1"/>
</dbReference>
<sequence length="438" mass="50129">MLTENNEKIRIAYLISRYPAISHTFVLREIRHLRRLGFEIAVASINPTDRDSSQLTHEEREEMMHTFYVKPAGIIGAAKAHFYTLLTQPLRYVKGLLFALRLGQLDLKKILYGWFYFIEAVMVGHWMRQQHCSHLHVHFGMASSTVGLIVQQTFPIHLSLTIHGPDEFYDTPSNYLTQKILHADFICCISHFARSQLMMLSPPTEWQKLEISPLGVDPTIFTPRPFRQYPTPFELLCVGRLVPVKGQFILIAAIERLLAQGRQVRLRLVGDGPDRKNLAHEISQHQLTDHIILEGAVNQDRILEFYKKADIFVLASFAEGLPVVLMEAMAMEIPCVTTHITGIPELFQEYINTAMPIQTPTMTKSTILQQYGLLVAPADVSALTNALMLLMDKPSLRLQLGQNGRYKVLKDYELQNNTEKLAQIFRRRITPSMHHHLT</sequence>
<proteinExistence type="predicted"/>
<dbReference type="KEGG" id="tig:THII_2640"/>
<dbReference type="Gene3D" id="3.40.50.2000">
    <property type="entry name" value="Glycogen Phosphorylase B"/>
    <property type="match status" value="2"/>
</dbReference>
<dbReference type="SUPFAM" id="SSF53756">
    <property type="entry name" value="UDP-Glycosyltransferase/glycogen phosphorylase"/>
    <property type="match status" value="1"/>
</dbReference>
<feature type="domain" description="Glycosyl transferase family 1" evidence="1">
    <location>
        <begin position="229"/>
        <end position="405"/>
    </location>
</feature>
<dbReference type="Proteomes" id="UP000031623">
    <property type="component" value="Chromosome"/>
</dbReference>
<reference evidence="2 3" key="1">
    <citation type="journal article" date="2014" name="ISME J.">
        <title>Ecophysiology of Thioploca ingrica as revealed by the complete genome sequence supplemented with proteomic evidence.</title>
        <authorList>
            <person name="Kojima H."/>
            <person name="Ogura Y."/>
            <person name="Yamamoto N."/>
            <person name="Togashi T."/>
            <person name="Mori H."/>
            <person name="Watanabe T."/>
            <person name="Nemoto F."/>
            <person name="Kurokawa K."/>
            <person name="Hayashi T."/>
            <person name="Fukui M."/>
        </authorList>
    </citation>
    <scope>NUCLEOTIDE SEQUENCE [LARGE SCALE GENOMIC DNA]</scope>
</reference>
<name>A0A090AM32_9GAMM</name>
<keyword evidence="3" id="KW-1185">Reference proteome</keyword>
<dbReference type="InterPro" id="IPR001296">
    <property type="entry name" value="Glyco_trans_1"/>
</dbReference>
<dbReference type="InterPro" id="IPR050194">
    <property type="entry name" value="Glycosyltransferase_grp1"/>
</dbReference>
<dbReference type="STRING" id="40754.THII_2640"/>
<dbReference type="HOGENOM" id="CLU_009583_14_2_6"/>
<dbReference type="EMBL" id="AP014633">
    <property type="protein sequence ID" value="BAP56937.1"/>
    <property type="molecule type" value="Genomic_DNA"/>
</dbReference>
<accession>A0A090AM32</accession>
<dbReference type="GO" id="GO:0016757">
    <property type="term" value="F:glycosyltransferase activity"/>
    <property type="evidence" value="ECO:0007669"/>
    <property type="project" value="InterPro"/>
</dbReference>
<dbReference type="OrthoDB" id="4611853at2"/>
<dbReference type="PANTHER" id="PTHR45947">
    <property type="entry name" value="SULFOQUINOVOSYL TRANSFERASE SQD2"/>
    <property type="match status" value="1"/>
</dbReference>
<dbReference type="Pfam" id="PF00534">
    <property type="entry name" value="Glycos_transf_1"/>
    <property type="match status" value="1"/>
</dbReference>
<dbReference type="AlphaFoldDB" id="A0A090AM32"/>
<dbReference type="CDD" id="cd03801">
    <property type="entry name" value="GT4_PimA-like"/>
    <property type="match status" value="1"/>
</dbReference>
<organism evidence="2 3">
    <name type="scientific">Thioploca ingrica</name>
    <dbReference type="NCBI Taxonomy" id="40754"/>
    <lineage>
        <taxon>Bacteria</taxon>
        <taxon>Pseudomonadati</taxon>
        <taxon>Pseudomonadota</taxon>
        <taxon>Gammaproteobacteria</taxon>
        <taxon>Thiotrichales</taxon>
        <taxon>Thiotrichaceae</taxon>
        <taxon>Thioploca</taxon>
    </lineage>
</organism>
<evidence type="ECO:0000259" key="1">
    <source>
        <dbReference type="Pfam" id="PF00534"/>
    </source>
</evidence>
<gene>
    <name evidence="2" type="ORF">THII_2640</name>
</gene>